<dbReference type="EMBL" id="SRID01000455">
    <property type="protein sequence ID" value="TGA89929.1"/>
    <property type="molecule type" value="Genomic_DNA"/>
</dbReference>
<dbReference type="InterPro" id="IPR052526">
    <property type="entry name" value="HTH-type_Bedaq_tolerance"/>
</dbReference>
<keyword evidence="3" id="KW-1185">Reference proteome</keyword>
<reference evidence="2 3" key="1">
    <citation type="submission" date="2019-03" db="EMBL/GenBank/DDBJ databases">
        <authorList>
            <person name="Gonzalez-Pimentel J.L."/>
        </authorList>
    </citation>
    <scope>NUCLEOTIDE SEQUENCE [LARGE SCALE GENOMIC DNA]</scope>
    <source>
        <strain evidence="2 3">JCM 31289</strain>
    </source>
</reference>
<gene>
    <name evidence="2" type="ORF">E4099_28990</name>
</gene>
<dbReference type="OrthoDB" id="3239785at2"/>
<accession>A0A4Z0G2H6</accession>
<dbReference type="AlphaFoldDB" id="A0A4Z0G2H6"/>
<evidence type="ECO:0000259" key="1">
    <source>
        <dbReference type="PROSITE" id="PS50995"/>
    </source>
</evidence>
<dbReference type="Pfam" id="PF01047">
    <property type="entry name" value="MarR"/>
    <property type="match status" value="1"/>
</dbReference>
<dbReference type="SUPFAM" id="SSF46785">
    <property type="entry name" value="Winged helix' DNA-binding domain"/>
    <property type="match status" value="1"/>
</dbReference>
<proteinExistence type="predicted"/>
<evidence type="ECO:0000313" key="2">
    <source>
        <dbReference type="EMBL" id="TGA89929.1"/>
    </source>
</evidence>
<dbReference type="InterPro" id="IPR036388">
    <property type="entry name" value="WH-like_DNA-bd_sf"/>
</dbReference>
<dbReference type="InterPro" id="IPR000835">
    <property type="entry name" value="HTH_MarR-typ"/>
</dbReference>
<organism evidence="2 3">
    <name type="scientific">Streptomyces palmae</name>
    <dbReference type="NCBI Taxonomy" id="1701085"/>
    <lineage>
        <taxon>Bacteria</taxon>
        <taxon>Bacillati</taxon>
        <taxon>Actinomycetota</taxon>
        <taxon>Actinomycetes</taxon>
        <taxon>Kitasatosporales</taxon>
        <taxon>Streptomycetaceae</taxon>
        <taxon>Streptomyces</taxon>
    </lineage>
</organism>
<name>A0A4Z0G2H6_9ACTN</name>
<dbReference type="SMART" id="SM00347">
    <property type="entry name" value="HTH_MARR"/>
    <property type="match status" value="1"/>
</dbReference>
<dbReference type="InterPro" id="IPR036390">
    <property type="entry name" value="WH_DNA-bd_sf"/>
</dbReference>
<dbReference type="Proteomes" id="UP000297948">
    <property type="component" value="Unassembled WGS sequence"/>
</dbReference>
<protein>
    <submittedName>
        <fullName evidence="2">MarR family transcriptional regulator</fullName>
    </submittedName>
</protein>
<dbReference type="PANTHER" id="PTHR39515:SF2">
    <property type="entry name" value="HTH-TYPE TRANSCRIPTIONAL REGULATOR RV0880"/>
    <property type="match status" value="1"/>
</dbReference>
<feature type="domain" description="HTH marR-type" evidence="1">
    <location>
        <begin position="1"/>
        <end position="127"/>
    </location>
</feature>
<evidence type="ECO:0000313" key="3">
    <source>
        <dbReference type="Proteomes" id="UP000297948"/>
    </source>
</evidence>
<dbReference type="PANTHER" id="PTHR39515">
    <property type="entry name" value="CONSERVED PROTEIN"/>
    <property type="match status" value="1"/>
</dbReference>
<dbReference type="PROSITE" id="PS50995">
    <property type="entry name" value="HTH_MARR_2"/>
    <property type="match status" value="1"/>
</dbReference>
<dbReference type="Gene3D" id="1.10.10.10">
    <property type="entry name" value="Winged helix-like DNA-binding domain superfamily/Winged helix DNA-binding domain"/>
    <property type="match status" value="1"/>
</dbReference>
<sequence length="144" mass="16339">MLLARSRLMMPRERHGDHGYHLERSAYLLLSRLEAEGPMTIGRLAECFQLDVSTVNRQSAGLLRQGLLERIPDPDGGLARKLRITPAGTEDLTADRRMRRSRLGRALAGWSAEEIAGFEAALTRFNQVMEQEEGRDWPRREPEG</sequence>
<comment type="caution">
    <text evidence="2">The sequence shown here is derived from an EMBL/GenBank/DDBJ whole genome shotgun (WGS) entry which is preliminary data.</text>
</comment>
<dbReference type="GO" id="GO:0003700">
    <property type="term" value="F:DNA-binding transcription factor activity"/>
    <property type="evidence" value="ECO:0007669"/>
    <property type="project" value="InterPro"/>
</dbReference>